<dbReference type="AlphaFoldDB" id="A0A4R9FYD0"/>
<evidence type="ECO:0000256" key="1">
    <source>
        <dbReference type="ARBA" id="ARBA00022801"/>
    </source>
</evidence>
<dbReference type="NCBIfam" id="NF002043">
    <property type="entry name" value="PRK00870.1"/>
    <property type="match status" value="1"/>
</dbReference>
<dbReference type="InterPro" id="IPR029058">
    <property type="entry name" value="AB_hydrolase_fold"/>
</dbReference>
<name>A0A4R9FYD0_9LEPT</name>
<dbReference type="EMBL" id="RQEP01000012">
    <property type="protein sequence ID" value="TGK03894.1"/>
    <property type="molecule type" value="Genomic_DNA"/>
</dbReference>
<accession>A0A4R9FYD0</accession>
<dbReference type="GO" id="GO:0004301">
    <property type="term" value="F:epoxide hydrolase activity"/>
    <property type="evidence" value="ECO:0007669"/>
    <property type="project" value="TreeGrafter"/>
</dbReference>
<reference evidence="3" key="1">
    <citation type="journal article" date="2019" name="PLoS Negl. Trop. Dis.">
        <title>Revisiting the worldwide diversity of Leptospira species in the environment.</title>
        <authorList>
            <person name="Vincent A.T."/>
            <person name="Schiettekatte O."/>
            <person name="Bourhy P."/>
            <person name="Veyrier F.J."/>
            <person name="Picardeau M."/>
        </authorList>
    </citation>
    <scope>NUCLEOTIDE SEQUENCE [LARGE SCALE GENOMIC DNA]</scope>
    <source>
        <strain evidence="3">SSS9</strain>
    </source>
</reference>
<dbReference type="OrthoDB" id="9773293at2"/>
<dbReference type="PANTHER" id="PTHR42977:SF3">
    <property type="entry name" value="AB HYDROLASE-1 DOMAIN-CONTAINING PROTEIN"/>
    <property type="match status" value="1"/>
</dbReference>
<dbReference type="InterPro" id="IPR000073">
    <property type="entry name" value="AB_hydrolase_1"/>
</dbReference>
<dbReference type="Proteomes" id="UP000297453">
    <property type="component" value="Unassembled WGS sequence"/>
</dbReference>
<dbReference type="Pfam" id="PF00561">
    <property type="entry name" value="Abhydrolase_1"/>
    <property type="match status" value="1"/>
</dbReference>
<protein>
    <submittedName>
        <fullName evidence="3">Alpha/beta fold hydrolase</fullName>
    </submittedName>
</protein>
<sequence>MQTFLETPTGSFANLTDYPFSPNYIQLKEFKMHYVDEGPKDAQETILLLHGEPSWSYLYRKMVPPLAMKGYRVIAPDLIGFGKSDKPTDANIFTYENHINWLKEFIVALDLKRITLFCQDWGGLLGLRAVADLDSRFSRVCASNTFLPTGDIPPKEGFLKWLSFSQEVSKLPIGKIIQNGCVTKLSAEVVKAYDSPFPDESYKVAARKFPTLVPISSDNPESEKNRQAWLFYKNWKKPFITMFSDSDPITKGGDIFFRRMIPGAKGQKHTTIEGAGHFLQEEKGELLADLLSQFIESNPS</sequence>
<dbReference type="PANTHER" id="PTHR42977">
    <property type="entry name" value="HYDROLASE-RELATED"/>
    <property type="match status" value="1"/>
</dbReference>
<evidence type="ECO:0000259" key="2">
    <source>
        <dbReference type="Pfam" id="PF00561"/>
    </source>
</evidence>
<dbReference type="Gene3D" id="3.40.50.1820">
    <property type="entry name" value="alpha/beta hydrolase"/>
    <property type="match status" value="1"/>
</dbReference>
<dbReference type="RefSeq" id="WP_135587572.1">
    <property type="nucleotide sequence ID" value="NZ_RQEP01000012.1"/>
</dbReference>
<evidence type="ECO:0000313" key="3">
    <source>
        <dbReference type="EMBL" id="TGK03894.1"/>
    </source>
</evidence>
<comment type="caution">
    <text evidence="3">The sequence shown here is derived from an EMBL/GenBank/DDBJ whole genome shotgun (WGS) entry which is preliminary data.</text>
</comment>
<evidence type="ECO:0000313" key="4">
    <source>
        <dbReference type="Proteomes" id="UP000297453"/>
    </source>
</evidence>
<dbReference type="SUPFAM" id="SSF53474">
    <property type="entry name" value="alpha/beta-Hydrolases"/>
    <property type="match status" value="1"/>
</dbReference>
<organism evidence="3 4">
    <name type="scientific">Leptospira semungkisensis</name>
    <dbReference type="NCBI Taxonomy" id="2484985"/>
    <lineage>
        <taxon>Bacteria</taxon>
        <taxon>Pseudomonadati</taxon>
        <taxon>Spirochaetota</taxon>
        <taxon>Spirochaetia</taxon>
        <taxon>Leptospirales</taxon>
        <taxon>Leptospiraceae</taxon>
        <taxon>Leptospira</taxon>
    </lineage>
</organism>
<keyword evidence="1 3" id="KW-0378">Hydrolase</keyword>
<gene>
    <name evidence="3" type="ORF">EHO59_10225</name>
</gene>
<proteinExistence type="predicted"/>
<dbReference type="InterPro" id="IPR051340">
    <property type="entry name" value="Haloalkane_dehalogenase"/>
</dbReference>
<feature type="domain" description="AB hydrolase-1" evidence="2">
    <location>
        <begin position="45"/>
        <end position="283"/>
    </location>
</feature>
<keyword evidence="4" id="KW-1185">Reference proteome</keyword>
<dbReference type="InterPro" id="IPR000639">
    <property type="entry name" value="Epox_hydrolase-like"/>
</dbReference>
<dbReference type="PRINTS" id="PR00412">
    <property type="entry name" value="EPOXHYDRLASE"/>
</dbReference>